<accession>A0A8B0STX1</accession>
<dbReference type="AlphaFoldDB" id="A0A8B0STX1"/>
<name>A0A8B0STX1_9GAMM</name>
<evidence type="ECO:0000256" key="2">
    <source>
        <dbReference type="ARBA" id="ARBA00022705"/>
    </source>
</evidence>
<dbReference type="InterPro" id="IPR000989">
    <property type="entry name" value="Rep"/>
</dbReference>
<dbReference type="EMBL" id="CP072752">
    <property type="protein sequence ID" value="QTX13127.1"/>
    <property type="molecule type" value="Genomic_DNA"/>
</dbReference>
<geneLocation type="plasmid" evidence="4">
    <name>pTfr2</name>
</geneLocation>
<sequence length="339" mass="38616">MTTKMKKPLDTVNLAEEVSRGSDETGKLHARLARYHSAKQRALVNLETLKILQPADDFTAARYRAGAVRLADCGNYLAFRQYYTVGKTRLHKAGFCKQHLICPLCAIRRGAKTLDAYLKRYRFIMSQNPTWRLSMITLTVKNGDDLGERFQHLQKSVSRIFERRRDYLKKGRGKTEFRKIHGYVGTYEVTKDNGFGEVKETGWHPHAHIMVLHTSTFDYAALQTEWKEITGDSHVLNVTAAKHPDEPELDFLEVFKYAVKFSDLKPLENIHAWDVLRARRLLFSGGAFRGVEVPEELEDEQLDDLPYIELFYRHTPYGYSLVSTGAAAGVVDGADAATV</sequence>
<evidence type="ECO:0000256" key="1">
    <source>
        <dbReference type="ARBA" id="ARBA00008909"/>
    </source>
</evidence>
<dbReference type="GO" id="GO:0006260">
    <property type="term" value="P:DNA replication"/>
    <property type="evidence" value="ECO:0007669"/>
    <property type="project" value="UniProtKB-KW"/>
</dbReference>
<dbReference type="GO" id="GO:0003677">
    <property type="term" value="F:DNA binding"/>
    <property type="evidence" value="ECO:0007669"/>
    <property type="project" value="InterPro"/>
</dbReference>
<organism evidence="4">
    <name type="scientific">Thiothrix fructosivorans</name>
    <dbReference type="NCBI Taxonomy" id="111770"/>
    <lineage>
        <taxon>Bacteria</taxon>
        <taxon>Pseudomonadati</taxon>
        <taxon>Pseudomonadota</taxon>
        <taxon>Gammaproteobacteria</taxon>
        <taxon>Thiotrichales</taxon>
        <taxon>Thiotrichaceae</taxon>
        <taxon>Thiothrix</taxon>
    </lineage>
</organism>
<keyword evidence="2" id="KW-0235">DNA replication</keyword>
<protein>
    <submittedName>
        <fullName evidence="4">Protein rep</fullName>
    </submittedName>
</protein>
<proteinExistence type="inferred from homology"/>
<evidence type="ECO:0000313" key="4">
    <source>
        <dbReference type="EMBL" id="QTX13127.1"/>
    </source>
</evidence>
<reference evidence="3 5" key="1">
    <citation type="submission" date="2021-03" db="EMBL/GenBank/DDBJ databases">
        <title>Draft genome and methylome analysis of Thiotrix fructosivoruns ATCC 49748.</title>
        <authorList>
            <person name="Fomenkov A."/>
            <person name="Grabovich M.Y."/>
            <person name="Roberts R.J."/>
        </authorList>
    </citation>
    <scope>NUCLEOTIDE SEQUENCE [LARGE SCALE GENOMIC DNA]</scope>
    <source>
        <strain evidence="3 5">ATCC 49748</strain>
        <plasmid evidence="3">pTfr2</plasmid>
    </source>
</reference>
<evidence type="ECO:0000313" key="3">
    <source>
        <dbReference type="EMBL" id="MBO0611323.1"/>
    </source>
</evidence>
<dbReference type="RefSeq" id="WP_207249050.1">
    <property type="nucleotide sequence ID" value="NZ_CP072752.1"/>
</dbReference>
<reference evidence="4" key="2">
    <citation type="submission" date="2021-04" db="EMBL/GenBank/DDBJ databases">
        <title>Complete Genome and methylome analysis of Thiothrix fructosivorans ATCC 49748.</title>
        <authorList>
            <person name="Fomenkov A."/>
            <person name="Sun L."/>
            <person name="Vincze T."/>
            <person name="Grabovich M.Y."/>
            <person name="Roberts R.J."/>
        </authorList>
    </citation>
    <scope>NUCLEOTIDE SEQUENCE</scope>
    <source>
        <strain evidence="4">ATCC 49748</strain>
        <plasmid evidence="4">pTfr2</plasmid>
    </source>
</reference>
<keyword evidence="5" id="KW-1185">Reference proteome</keyword>
<keyword evidence="4" id="KW-0614">Plasmid</keyword>
<gene>
    <name evidence="3" type="ORF">J1836_00015</name>
    <name evidence="4" type="ORF">J1836_021050</name>
</gene>
<evidence type="ECO:0000313" key="5">
    <source>
        <dbReference type="Proteomes" id="UP000664466"/>
    </source>
</evidence>
<dbReference type="Pfam" id="PF01446">
    <property type="entry name" value="Rep_1"/>
    <property type="match status" value="1"/>
</dbReference>
<dbReference type="EMBL" id="JAFMPM010000001">
    <property type="protein sequence ID" value="MBO0611323.1"/>
    <property type="molecule type" value="Genomic_DNA"/>
</dbReference>
<comment type="similarity">
    <text evidence="1">Belongs to the Gram-positive plasmids replication protein type 1 family.</text>
</comment>
<dbReference type="Proteomes" id="UP000664466">
    <property type="component" value="Unassembled WGS sequence"/>
</dbReference>